<evidence type="ECO:0000256" key="1">
    <source>
        <dbReference type="ARBA" id="ARBA00004613"/>
    </source>
</evidence>
<dbReference type="SUPFAM" id="SSF49842">
    <property type="entry name" value="TNF-like"/>
    <property type="match status" value="1"/>
</dbReference>
<gene>
    <name evidence="5" type="ORF">KUTeg_015193</name>
</gene>
<dbReference type="EMBL" id="JARBDR010000793">
    <property type="protein sequence ID" value="KAJ8307109.1"/>
    <property type="molecule type" value="Genomic_DNA"/>
</dbReference>
<protein>
    <recommendedName>
        <fullName evidence="4">C1q domain-containing protein</fullName>
    </recommendedName>
</protein>
<keyword evidence="3" id="KW-0732">Signal</keyword>
<dbReference type="InterPro" id="IPR050822">
    <property type="entry name" value="Cerebellin_Synaptic_Org"/>
</dbReference>
<name>A0ABQ9EQ44_TEGGR</name>
<dbReference type="InterPro" id="IPR001073">
    <property type="entry name" value="C1q_dom"/>
</dbReference>
<accession>A0ABQ9EQ44</accession>
<reference evidence="5 6" key="1">
    <citation type="submission" date="2022-12" db="EMBL/GenBank/DDBJ databases">
        <title>Chromosome-level genome of Tegillarca granosa.</title>
        <authorList>
            <person name="Kim J."/>
        </authorList>
    </citation>
    <scope>NUCLEOTIDE SEQUENCE [LARGE SCALE GENOMIC DNA]</scope>
    <source>
        <strain evidence="5">Teg-2019</strain>
        <tissue evidence="5">Adductor muscle</tissue>
    </source>
</reference>
<dbReference type="Proteomes" id="UP001217089">
    <property type="component" value="Unassembled WGS sequence"/>
</dbReference>
<sequence length="178" mass="19672">MEQLVNELSKKSAKLQQQSYTTKQSVKDLRTKLQAELAVIKKLTARTTNVAFYSWLANEDTAHSRVIKYDRVVTNIGNGYSVITGRFVAPVSGTYAFSVTVSDKSGVGPAHLDIMKNDIEVGAVRSERTGDMDLGSQTVVLSLKASDNVYIKNRGNHGLHTHRGRYAFNTFSGFLIRS</sequence>
<feature type="domain" description="C1q" evidence="4">
    <location>
        <begin position="45"/>
        <end position="178"/>
    </location>
</feature>
<dbReference type="PROSITE" id="PS50871">
    <property type="entry name" value="C1Q"/>
    <property type="match status" value="1"/>
</dbReference>
<dbReference type="InterPro" id="IPR008983">
    <property type="entry name" value="Tumour_necrosis_fac-like_dom"/>
</dbReference>
<dbReference type="PRINTS" id="PR00007">
    <property type="entry name" value="COMPLEMNTC1Q"/>
</dbReference>
<organism evidence="5 6">
    <name type="scientific">Tegillarca granosa</name>
    <name type="common">Malaysian cockle</name>
    <name type="synonym">Anadara granosa</name>
    <dbReference type="NCBI Taxonomy" id="220873"/>
    <lineage>
        <taxon>Eukaryota</taxon>
        <taxon>Metazoa</taxon>
        <taxon>Spiralia</taxon>
        <taxon>Lophotrochozoa</taxon>
        <taxon>Mollusca</taxon>
        <taxon>Bivalvia</taxon>
        <taxon>Autobranchia</taxon>
        <taxon>Pteriomorphia</taxon>
        <taxon>Arcoida</taxon>
        <taxon>Arcoidea</taxon>
        <taxon>Arcidae</taxon>
        <taxon>Tegillarca</taxon>
    </lineage>
</organism>
<comment type="caution">
    <text evidence="5">The sequence shown here is derived from an EMBL/GenBank/DDBJ whole genome shotgun (WGS) entry which is preliminary data.</text>
</comment>
<comment type="subcellular location">
    <subcellularLocation>
        <location evidence="1">Secreted</location>
    </subcellularLocation>
</comment>
<proteinExistence type="predicted"/>
<dbReference type="Pfam" id="PF00386">
    <property type="entry name" value="C1q"/>
    <property type="match status" value="1"/>
</dbReference>
<evidence type="ECO:0000256" key="2">
    <source>
        <dbReference type="ARBA" id="ARBA00022525"/>
    </source>
</evidence>
<evidence type="ECO:0000313" key="6">
    <source>
        <dbReference type="Proteomes" id="UP001217089"/>
    </source>
</evidence>
<evidence type="ECO:0000259" key="4">
    <source>
        <dbReference type="PROSITE" id="PS50871"/>
    </source>
</evidence>
<evidence type="ECO:0000256" key="3">
    <source>
        <dbReference type="ARBA" id="ARBA00022729"/>
    </source>
</evidence>
<dbReference type="PANTHER" id="PTHR22923">
    <property type="entry name" value="CEREBELLIN-RELATED"/>
    <property type="match status" value="1"/>
</dbReference>
<dbReference type="SMART" id="SM00110">
    <property type="entry name" value="C1Q"/>
    <property type="match status" value="1"/>
</dbReference>
<keyword evidence="6" id="KW-1185">Reference proteome</keyword>
<dbReference type="Gene3D" id="2.60.120.40">
    <property type="match status" value="1"/>
</dbReference>
<keyword evidence="2" id="KW-0964">Secreted</keyword>
<evidence type="ECO:0000313" key="5">
    <source>
        <dbReference type="EMBL" id="KAJ8307109.1"/>
    </source>
</evidence>
<dbReference type="PANTHER" id="PTHR22923:SF116">
    <property type="entry name" value="C1Q DOMAIN-CONTAINING PROTEIN"/>
    <property type="match status" value="1"/>
</dbReference>